<dbReference type="SMR" id="Q22725"/>
<dbReference type="CTD" id="188839"/>
<sequence>MFSVYAHRVAAVKDEENGAVKKVTDSVENYNSENRFERTIIVANDNKTAILLILRLKQDGVKTSVFTNYLADDEIVLGEQKKAFVEGAHKVAVCTTQMFEKMEFDVVKHYIFVDAPAEEKLRDQLRQKAVCEGKKIRVDLVMSESYEVSVKVEEKPAEASKPSPKRKCSFDIYSIKPNKQGKFVIPAEYMGFDESAEDDEYDSEYDDDDYNPFKWLGF</sequence>
<evidence type="ECO:0000313" key="2">
    <source>
        <dbReference type="Proteomes" id="UP000001940"/>
    </source>
</evidence>
<dbReference type="UCSC" id="T24C2.2">
    <property type="organism name" value="c. elegans"/>
</dbReference>
<dbReference type="Bgee" id="WBGene00011981">
    <property type="expression patterns" value="Expressed in embryo and 2 other cell types or tissues"/>
</dbReference>
<dbReference type="GeneID" id="188839"/>
<dbReference type="AGR" id="WB:WBGene00011981"/>
<evidence type="ECO:0000313" key="1">
    <source>
        <dbReference type="EMBL" id="CAA92200.1"/>
    </source>
</evidence>
<gene>
    <name evidence="1 3" type="primary">enri-2</name>
    <name evidence="3" type="synonym">nip-2</name>
    <name evidence="1" type="ORF">CELE_T24C2.2</name>
    <name evidence="3" type="ORF">T24C2.2</name>
</gene>
<accession>Q22725</accession>
<dbReference type="PeptideAtlas" id="Q22725"/>
<dbReference type="AlphaFoldDB" id="Q22725"/>
<name>Q22725_CAEEL</name>
<dbReference type="EMBL" id="BX284606">
    <property type="protein sequence ID" value="CAA92200.1"/>
    <property type="molecule type" value="Genomic_DNA"/>
</dbReference>
<dbReference type="PIR" id="T25229">
    <property type="entry name" value="T25229"/>
</dbReference>
<proteinExistence type="predicted"/>
<evidence type="ECO:0000313" key="3">
    <source>
        <dbReference type="WormBase" id="T24C2.2"/>
    </source>
</evidence>
<reference evidence="1 2" key="1">
    <citation type="journal article" date="1998" name="Science">
        <title>Genome sequence of the nematode C. elegans: a platform for investigating biology.</title>
        <authorList>
            <consortium name="The C. elegans sequencing consortium"/>
            <person name="Sulson J.E."/>
            <person name="Waterston R."/>
        </authorList>
    </citation>
    <scope>NUCLEOTIDE SEQUENCE [LARGE SCALE GENOMIC DNA]</scope>
    <source>
        <strain evidence="1 2">Bristol N2</strain>
    </source>
</reference>
<organism evidence="1 2">
    <name type="scientific">Caenorhabditis elegans</name>
    <dbReference type="NCBI Taxonomy" id="6239"/>
    <lineage>
        <taxon>Eukaryota</taxon>
        <taxon>Metazoa</taxon>
        <taxon>Ecdysozoa</taxon>
        <taxon>Nematoda</taxon>
        <taxon>Chromadorea</taxon>
        <taxon>Rhabditida</taxon>
        <taxon>Rhabditina</taxon>
        <taxon>Rhabditomorpha</taxon>
        <taxon>Rhabditoidea</taxon>
        <taxon>Rhabditidae</taxon>
        <taxon>Peloderinae</taxon>
        <taxon>Caenorhabditis</taxon>
    </lineage>
</organism>
<protein>
    <submittedName>
        <fullName evidence="1">Enhanced Nuclear RnaI (RNAi), T. Duchaine</fullName>
    </submittedName>
</protein>
<dbReference type="RefSeq" id="NP_510421.1">
    <property type="nucleotide sequence ID" value="NM_078020.3"/>
</dbReference>
<dbReference type="WormBase" id="T24C2.2">
    <property type="protein sequence ID" value="CE03716"/>
    <property type="gene ID" value="WBGene00011981"/>
    <property type="gene designation" value="enri-2"/>
</dbReference>
<dbReference type="InParanoid" id="Q22725"/>
<dbReference type="Proteomes" id="UP000001940">
    <property type="component" value="Chromosome X"/>
</dbReference>
<dbReference type="HOGENOM" id="CLU_1267922_0_0_1"/>
<dbReference type="KEGG" id="cel:CELE_T24C2.2"/>
<dbReference type="PaxDb" id="6239-T24C2.2"/>
<keyword evidence="2" id="KW-1185">Reference proteome</keyword>